<feature type="chain" id="PRO_5037876823" evidence="2">
    <location>
        <begin position="22"/>
        <end position="326"/>
    </location>
</feature>
<comment type="caution">
    <text evidence="3">The sequence shown here is derived from an EMBL/GenBank/DDBJ whole genome shotgun (WGS) entry which is preliminary data.</text>
</comment>
<keyword evidence="2" id="KW-0732">Signal</keyword>
<keyword evidence="1" id="KW-0472">Membrane</keyword>
<evidence type="ECO:0000256" key="2">
    <source>
        <dbReference type="SAM" id="SignalP"/>
    </source>
</evidence>
<protein>
    <submittedName>
        <fullName evidence="3">Uncharacterized protein</fullName>
    </submittedName>
</protein>
<dbReference type="Proteomes" id="UP000779900">
    <property type="component" value="Unassembled WGS sequence"/>
</dbReference>
<feature type="transmembrane region" description="Helical" evidence="1">
    <location>
        <begin position="277"/>
        <end position="299"/>
    </location>
</feature>
<evidence type="ECO:0000256" key="1">
    <source>
        <dbReference type="SAM" id="Phobius"/>
    </source>
</evidence>
<dbReference type="AlphaFoldDB" id="A0A938BTP3"/>
<dbReference type="EMBL" id="VGIR01000018">
    <property type="protein sequence ID" value="MBM3331093.1"/>
    <property type="molecule type" value="Genomic_DNA"/>
</dbReference>
<reference evidence="3" key="1">
    <citation type="submission" date="2019-03" db="EMBL/GenBank/DDBJ databases">
        <title>Lake Tanganyika Metagenome-Assembled Genomes (MAGs).</title>
        <authorList>
            <person name="Tran P."/>
        </authorList>
    </citation>
    <scope>NUCLEOTIDE SEQUENCE</scope>
    <source>
        <strain evidence="3">K_DeepCast_150m_m2_040</strain>
    </source>
</reference>
<gene>
    <name evidence="3" type="ORF">FJY68_04475</name>
</gene>
<organism evidence="3 4">
    <name type="scientific">candidate division WOR-3 bacterium</name>
    <dbReference type="NCBI Taxonomy" id="2052148"/>
    <lineage>
        <taxon>Bacteria</taxon>
        <taxon>Bacteria division WOR-3</taxon>
    </lineage>
</organism>
<evidence type="ECO:0000313" key="4">
    <source>
        <dbReference type="Proteomes" id="UP000779900"/>
    </source>
</evidence>
<feature type="transmembrane region" description="Helical" evidence="1">
    <location>
        <begin position="192"/>
        <end position="212"/>
    </location>
</feature>
<feature type="transmembrane region" description="Helical" evidence="1">
    <location>
        <begin position="233"/>
        <end position="257"/>
    </location>
</feature>
<sequence length="326" mass="35320">MDSARRAVLLAVLLLAAVALAADQEPTVIRVSDAVGDTIDRSERDTFHLFPNSVGFQHAVIVERRGPEIRAEVTLAGNDTVWEVDFRLAPTQLERIRFLVDNRDFVAKEVASDAGAAQSLAAFWRSIEEQPPGEPAVPGTTENRYDYALHGATLGSVAGGCLGSHAGITYSYTDEPKECCLPAVAHYRVNSAVFWGASCGITAIGTAAGYALGDRLDRKQTVTMSELKESTNWRTGLALGALVPGVVLGFTVFWLTASSRYGVLADWFAQIDNDPDNWTALPMAFTGLCITVEAATIGYRIGRAMDRRKAEDAEMRRRALGRQAQP</sequence>
<accession>A0A938BTP3</accession>
<name>A0A938BTP3_UNCW3</name>
<keyword evidence="1" id="KW-1133">Transmembrane helix</keyword>
<evidence type="ECO:0000313" key="3">
    <source>
        <dbReference type="EMBL" id="MBM3331093.1"/>
    </source>
</evidence>
<proteinExistence type="predicted"/>
<feature type="signal peptide" evidence="2">
    <location>
        <begin position="1"/>
        <end position="21"/>
    </location>
</feature>
<keyword evidence="1" id="KW-0812">Transmembrane</keyword>